<evidence type="ECO:0000313" key="3">
    <source>
        <dbReference type="EMBL" id="TWT41380.1"/>
    </source>
</evidence>
<gene>
    <name evidence="3" type="ORF">Pla111_30940</name>
</gene>
<sequence length="402" mass="45856">MQSTITYDTTGGDHSATDAYRHSTGPCLDLWGLDQTTDRYQLLLLVKRVGKEAGFTPRMIQLLDYYMAFTTQVDWEEGSRPIVFQSLARTAMDLGVGERQIQKLEKRLFELGAITWNDSGNHKRYGRRSPQTGRLLFAYGVDLTPLAYLKEELEAKLQEKQLYAEAWRTTKREISQQRRQIRELLVRWREEGGEPERIETCEQQYRKIAIELRSHLDLDRLRDLAKAHSKLCRQLQEAMQLGSKDQLSPLTASPAIAPTTRKRSCRHAQKFAHLQHTTPPEKNSGVTPYLEYRRSSEKQRQAIGNRLPEQIAREATGSFRAHLPASIKPLAFDDIIEAAYRRRLELGISKQAWADACRQLGRIGAASCLILTDHATSRTAKPVGRPSAYFQGVVRKSHGLGR</sequence>
<organism evidence="3 4">
    <name type="scientific">Botrimarina hoheduenensis</name>
    <dbReference type="NCBI Taxonomy" id="2528000"/>
    <lineage>
        <taxon>Bacteria</taxon>
        <taxon>Pseudomonadati</taxon>
        <taxon>Planctomycetota</taxon>
        <taxon>Planctomycetia</taxon>
        <taxon>Pirellulales</taxon>
        <taxon>Lacipirellulaceae</taxon>
        <taxon>Botrimarina</taxon>
    </lineage>
</organism>
<protein>
    <recommendedName>
        <fullName evidence="2">Plasmid replication protein C N-terminal domain-containing protein</fullName>
    </recommendedName>
</protein>
<keyword evidence="1" id="KW-0175">Coiled coil</keyword>
<name>A0A5C5VSX8_9BACT</name>
<feature type="domain" description="Plasmid replication protein C N-terminal" evidence="2">
    <location>
        <begin position="36"/>
        <end position="185"/>
    </location>
</feature>
<keyword evidence="4" id="KW-1185">Reference proteome</keyword>
<dbReference type="NCBIfam" id="NF040974">
    <property type="entry name" value="RepABC_RepC"/>
    <property type="match status" value="1"/>
</dbReference>
<dbReference type="EMBL" id="SJPH01000009">
    <property type="protein sequence ID" value="TWT41380.1"/>
    <property type="molecule type" value="Genomic_DNA"/>
</dbReference>
<dbReference type="AlphaFoldDB" id="A0A5C5VSX8"/>
<evidence type="ECO:0000259" key="2">
    <source>
        <dbReference type="Pfam" id="PF03428"/>
    </source>
</evidence>
<dbReference type="Pfam" id="PF03428">
    <property type="entry name" value="RP-C"/>
    <property type="match status" value="1"/>
</dbReference>
<proteinExistence type="predicted"/>
<feature type="coiled-coil region" evidence="1">
    <location>
        <begin position="150"/>
        <end position="191"/>
    </location>
</feature>
<dbReference type="InterPro" id="IPR047611">
    <property type="entry name" value="RepABC_RepC"/>
</dbReference>
<dbReference type="Proteomes" id="UP000318995">
    <property type="component" value="Unassembled WGS sequence"/>
</dbReference>
<evidence type="ECO:0000313" key="4">
    <source>
        <dbReference type="Proteomes" id="UP000318995"/>
    </source>
</evidence>
<reference evidence="3 4" key="1">
    <citation type="submission" date="2019-02" db="EMBL/GenBank/DDBJ databases">
        <title>Deep-cultivation of Planctomycetes and their phenomic and genomic characterization uncovers novel biology.</title>
        <authorList>
            <person name="Wiegand S."/>
            <person name="Jogler M."/>
            <person name="Boedeker C."/>
            <person name="Pinto D."/>
            <person name="Vollmers J."/>
            <person name="Rivas-Marin E."/>
            <person name="Kohn T."/>
            <person name="Peeters S.H."/>
            <person name="Heuer A."/>
            <person name="Rast P."/>
            <person name="Oberbeckmann S."/>
            <person name="Bunk B."/>
            <person name="Jeske O."/>
            <person name="Meyerdierks A."/>
            <person name="Storesund J.E."/>
            <person name="Kallscheuer N."/>
            <person name="Luecker S."/>
            <person name="Lage O.M."/>
            <person name="Pohl T."/>
            <person name="Merkel B.J."/>
            <person name="Hornburger P."/>
            <person name="Mueller R.-W."/>
            <person name="Bruemmer F."/>
            <person name="Labrenz M."/>
            <person name="Spormann A.M."/>
            <person name="Op Den Camp H."/>
            <person name="Overmann J."/>
            <person name="Amann R."/>
            <person name="Jetten M.S.M."/>
            <person name="Mascher T."/>
            <person name="Medema M.H."/>
            <person name="Devos D.P."/>
            <person name="Kaster A.-K."/>
            <person name="Ovreas L."/>
            <person name="Rohde M."/>
            <person name="Galperin M.Y."/>
            <person name="Jogler C."/>
        </authorList>
    </citation>
    <scope>NUCLEOTIDE SEQUENCE [LARGE SCALE GENOMIC DNA]</scope>
    <source>
        <strain evidence="3 4">Pla111</strain>
    </source>
</reference>
<dbReference type="InterPro" id="IPR005090">
    <property type="entry name" value="RepC_N"/>
</dbReference>
<comment type="caution">
    <text evidence="3">The sequence shown here is derived from an EMBL/GenBank/DDBJ whole genome shotgun (WGS) entry which is preliminary data.</text>
</comment>
<evidence type="ECO:0000256" key="1">
    <source>
        <dbReference type="SAM" id="Coils"/>
    </source>
</evidence>
<accession>A0A5C5VSX8</accession>
<dbReference type="RefSeq" id="WP_146575293.1">
    <property type="nucleotide sequence ID" value="NZ_SJPH01000009.1"/>
</dbReference>
<dbReference type="OrthoDB" id="7488837at2"/>